<dbReference type="Proteomes" id="UP000494363">
    <property type="component" value="Unassembled WGS sequence"/>
</dbReference>
<proteinExistence type="predicted"/>
<dbReference type="Pfam" id="PF09487">
    <property type="entry name" value="HrpB2"/>
    <property type="match status" value="1"/>
</dbReference>
<name>A0A6J5F483_9BURK</name>
<organism evidence="2 3">
    <name type="scientific">Paraburkholderia humisilvae</name>
    <dbReference type="NCBI Taxonomy" id="627669"/>
    <lineage>
        <taxon>Bacteria</taxon>
        <taxon>Pseudomonadati</taxon>
        <taxon>Pseudomonadota</taxon>
        <taxon>Betaproteobacteria</taxon>
        <taxon>Burkholderiales</taxon>
        <taxon>Burkholderiaceae</taxon>
        <taxon>Paraburkholderia</taxon>
    </lineage>
</organism>
<evidence type="ECO:0000256" key="1">
    <source>
        <dbReference type="SAM" id="MobiDB-lite"/>
    </source>
</evidence>
<dbReference type="RefSeq" id="WP_175232635.1">
    <property type="nucleotide sequence ID" value="NZ_CADIKH010000080.1"/>
</dbReference>
<keyword evidence="3" id="KW-1185">Reference proteome</keyword>
<evidence type="ECO:0008006" key="4">
    <source>
        <dbReference type="Google" id="ProtNLM"/>
    </source>
</evidence>
<sequence>MSTFHTVVTRVSAVDPLSASASASGAGGAGAPAPAPVTLPPAADPAQSDRFSQMLESVQVRNTAGPLAASHPSAVSEFVTAQDRAFVELGGSVDAFAHNVPHLSMPEMTAQMVDLQFRVTQAMIKVEVGIGFAQGGKGAVQNLMKSQ</sequence>
<feature type="compositionally biased region" description="Pro residues" evidence="1">
    <location>
        <begin position="33"/>
        <end position="43"/>
    </location>
</feature>
<protein>
    <recommendedName>
        <fullName evidence="4">Type III secretion protein HrpB2</fullName>
    </recommendedName>
</protein>
<accession>A0A6J5F483</accession>
<gene>
    <name evidence="2" type="ORF">LMG29542_07332</name>
</gene>
<reference evidence="2 3" key="1">
    <citation type="submission" date="2020-04" db="EMBL/GenBank/DDBJ databases">
        <authorList>
            <person name="De Canck E."/>
        </authorList>
    </citation>
    <scope>NUCLEOTIDE SEQUENCE [LARGE SCALE GENOMIC DNA]</scope>
    <source>
        <strain evidence="2 3">LMG 29542</strain>
    </source>
</reference>
<feature type="region of interest" description="Disordered" evidence="1">
    <location>
        <begin position="19"/>
        <end position="48"/>
    </location>
</feature>
<evidence type="ECO:0000313" key="2">
    <source>
        <dbReference type="EMBL" id="CAB3773588.1"/>
    </source>
</evidence>
<dbReference type="AlphaFoldDB" id="A0A6J5F483"/>
<dbReference type="InterPro" id="IPR013391">
    <property type="entry name" value="T3SS_HrpB2"/>
</dbReference>
<dbReference type="EMBL" id="CADIKH010000080">
    <property type="protein sequence ID" value="CAB3773588.1"/>
    <property type="molecule type" value="Genomic_DNA"/>
</dbReference>
<evidence type="ECO:0000313" key="3">
    <source>
        <dbReference type="Proteomes" id="UP000494363"/>
    </source>
</evidence>